<dbReference type="AlphaFoldDB" id="J3NXD8"/>
<dbReference type="RefSeq" id="XP_009222020.1">
    <property type="nucleotide sequence ID" value="XM_009223756.1"/>
</dbReference>
<dbReference type="GO" id="GO:0004497">
    <property type="term" value="F:monooxygenase activity"/>
    <property type="evidence" value="ECO:0007669"/>
    <property type="project" value="InterPro"/>
</dbReference>
<sequence length="532" mass="59041">MKQITDPWGLPGSTSVAGWTKVTASWSWVIGAFALLAVIARVRDYLRLRHIRGPWLASWTDFWLIRSQYGGRMNLDLDEVCRKYGKVVRVAPNWVVCADAEEIRKIWAARSQWRRGVWYRGLRLDPRRDSTFTTVDEQLHAALRSKLTPGYSGKDVDNVHRLIDEQVAAFVGLLESKYLSSDSSGTGDDEAGRPAVYRPVDIARKVQYLTLDIISSLAFGEPLGNLAADADALGYIHTMESNMAIMMTLALCPYIFLPLQSRLLSWMVPNARGMAGIGDVMGLAHEAVADRFANHKAGAPPPRRDMLSSFVAHGLGREDCEGEAVTQIVAGSDTSATAIRSTLLLVMATPAAYGRLQAEIDGAARAGRLSSPATDAEARALPYLQAVVREGIRMFPPATGLLPKVSDADEVVAGVRVPAGTNVAWAPWPIMHDRAVFGEDADMFRPERWIEAGPERWRLMDQTVMMDFKTSSRYECLGKTIALIELNKTYVELFRRFDLAIVDPTNPWKSFNAAFFIQSDLNVKITRRKNPV</sequence>
<accession>J3NXD8</accession>
<dbReference type="CDD" id="cd11060">
    <property type="entry name" value="CYP57A1-like"/>
    <property type="match status" value="1"/>
</dbReference>
<dbReference type="InterPro" id="IPR001128">
    <property type="entry name" value="Cyt_P450"/>
</dbReference>
<dbReference type="InterPro" id="IPR036396">
    <property type="entry name" value="Cyt_P450_sf"/>
</dbReference>
<dbReference type="GO" id="GO:0005506">
    <property type="term" value="F:iron ion binding"/>
    <property type="evidence" value="ECO:0007669"/>
    <property type="project" value="InterPro"/>
</dbReference>
<keyword evidence="3 4" id="KW-0408">Iron</keyword>
<dbReference type="PANTHER" id="PTHR24305:SF168">
    <property type="entry name" value="P450, PUTATIVE (EUROFUNG)-RELATED"/>
    <property type="match status" value="1"/>
</dbReference>
<reference evidence="6" key="5">
    <citation type="submission" date="2018-04" db="UniProtKB">
        <authorList>
            <consortium name="EnsemblFungi"/>
        </authorList>
    </citation>
    <scope>IDENTIFICATION</scope>
    <source>
        <strain evidence="6">R3-111a-1</strain>
    </source>
</reference>
<dbReference type="EMBL" id="GL385397">
    <property type="protein sequence ID" value="EJT76020.1"/>
    <property type="molecule type" value="Genomic_DNA"/>
</dbReference>
<name>J3NXD8_GAET3</name>
<dbReference type="OrthoDB" id="1470350at2759"/>
<dbReference type="PRINTS" id="PR00463">
    <property type="entry name" value="EP450I"/>
</dbReference>
<comment type="cofactor">
    <cofactor evidence="4">
        <name>heme</name>
        <dbReference type="ChEBI" id="CHEBI:30413"/>
    </cofactor>
</comment>
<evidence type="ECO:0000313" key="6">
    <source>
        <dbReference type="EnsemblFungi" id="EJT76020"/>
    </source>
</evidence>
<evidence type="ECO:0008006" key="8">
    <source>
        <dbReference type="Google" id="ProtNLM"/>
    </source>
</evidence>
<dbReference type="GeneID" id="20346402"/>
<dbReference type="PRINTS" id="PR00385">
    <property type="entry name" value="P450"/>
</dbReference>
<gene>
    <name evidence="6" type="primary">20346402</name>
    <name evidence="5" type="ORF">GGTG_05944</name>
</gene>
<dbReference type="InterPro" id="IPR002401">
    <property type="entry name" value="Cyt_P450_E_grp-I"/>
</dbReference>
<dbReference type="STRING" id="644352.J3NXD8"/>
<reference evidence="6" key="4">
    <citation type="journal article" date="2015" name="G3 (Bethesda)">
        <title>Genome sequences of three phytopathogenic species of the Magnaporthaceae family of fungi.</title>
        <authorList>
            <person name="Okagaki L.H."/>
            <person name="Nunes C.C."/>
            <person name="Sailsbery J."/>
            <person name="Clay B."/>
            <person name="Brown D."/>
            <person name="John T."/>
            <person name="Oh Y."/>
            <person name="Young N."/>
            <person name="Fitzgerald M."/>
            <person name="Haas B.J."/>
            <person name="Zeng Q."/>
            <person name="Young S."/>
            <person name="Adiconis X."/>
            <person name="Fan L."/>
            <person name="Levin J.Z."/>
            <person name="Mitchell T.K."/>
            <person name="Okubara P.A."/>
            <person name="Farman M.L."/>
            <person name="Kohn L.M."/>
            <person name="Birren B."/>
            <person name="Ma L.-J."/>
            <person name="Dean R.A."/>
        </authorList>
    </citation>
    <scope>NUCLEOTIDE SEQUENCE</scope>
    <source>
        <strain evidence="6">R3-111a-1</strain>
    </source>
</reference>
<evidence type="ECO:0000313" key="5">
    <source>
        <dbReference type="EMBL" id="EJT76020.1"/>
    </source>
</evidence>
<dbReference type="VEuPathDB" id="FungiDB:GGTG_05944"/>
<dbReference type="HOGENOM" id="CLU_001570_14_0_1"/>
<evidence type="ECO:0000256" key="1">
    <source>
        <dbReference type="ARBA" id="ARBA00022617"/>
    </source>
</evidence>
<feature type="binding site" description="axial binding residue" evidence="4">
    <location>
        <position position="476"/>
    </location>
    <ligand>
        <name>heme</name>
        <dbReference type="ChEBI" id="CHEBI:30413"/>
    </ligand>
    <ligandPart>
        <name>Fe</name>
        <dbReference type="ChEBI" id="CHEBI:18248"/>
    </ligandPart>
</feature>
<dbReference type="Gene3D" id="1.10.630.10">
    <property type="entry name" value="Cytochrome P450"/>
    <property type="match status" value="1"/>
</dbReference>
<dbReference type="Proteomes" id="UP000006039">
    <property type="component" value="Unassembled WGS sequence"/>
</dbReference>
<evidence type="ECO:0000256" key="4">
    <source>
        <dbReference type="PIRSR" id="PIRSR602401-1"/>
    </source>
</evidence>
<keyword evidence="1 4" id="KW-0349">Heme</keyword>
<dbReference type="GO" id="GO:0020037">
    <property type="term" value="F:heme binding"/>
    <property type="evidence" value="ECO:0007669"/>
    <property type="project" value="InterPro"/>
</dbReference>
<organism evidence="5">
    <name type="scientific">Gaeumannomyces tritici (strain R3-111a-1)</name>
    <name type="common">Wheat and barley take-all root rot fungus</name>
    <name type="synonym">Gaeumannomyces graminis var. tritici</name>
    <dbReference type="NCBI Taxonomy" id="644352"/>
    <lineage>
        <taxon>Eukaryota</taxon>
        <taxon>Fungi</taxon>
        <taxon>Dikarya</taxon>
        <taxon>Ascomycota</taxon>
        <taxon>Pezizomycotina</taxon>
        <taxon>Sordariomycetes</taxon>
        <taxon>Sordariomycetidae</taxon>
        <taxon>Magnaporthales</taxon>
        <taxon>Magnaporthaceae</taxon>
        <taxon>Gaeumannomyces</taxon>
    </lineage>
</organism>
<evidence type="ECO:0000313" key="7">
    <source>
        <dbReference type="Proteomes" id="UP000006039"/>
    </source>
</evidence>
<keyword evidence="7" id="KW-1185">Reference proteome</keyword>
<evidence type="ECO:0000256" key="2">
    <source>
        <dbReference type="ARBA" id="ARBA00022723"/>
    </source>
</evidence>
<reference evidence="7" key="1">
    <citation type="submission" date="2010-07" db="EMBL/GenBank/DDBJ databases">
        <title>The genome sequence of Gaeumannomyces graminis var. tritici strain R3-111a-1.</title>
        <authorList>
            <consortium name="The Broad Institute Genome Sequencing Platform"/>
            <person name="Ma L.-J."/>
            <person name="Dead R."/>
            <person name="Young S."/>
            <person name="Zeng Q."/>
            <person name="Koehrsen M."/>
            <person name="Alvarado L."/>
            <person name="Berlin A."/>
            <person name="Chapman S.B."/>
            <person name="Chen Z."/>
            <person name="Freedman E."/>
            <person name="Gellesch M."/>
            <person name="Goldberg J."/>
            <person name="Griggs A."/>
            <person name="Gujja S."/>
            <person name="Heilman E.R."/>
            <person name="Heiman D."/>
            <person name="Hepburn T."/>
            <person name="Howarth C."/>
            <person name="Jen D."/>
            <person name="Larson L."/>
            <person name="Mehta T."/>
            <person name="Neiman D."/>
            <person name="Pearson M."/>
            <person name="Roberts A."/>
            <person name="Saif S."/>
            <person name="Shea T."/>
            <person name="Shenoy N."/>
            <person name="Sisk P."/>
            <person name="Stolte C."/>
            <person name="Sykes S."/>
            <person name="Walk T."/>
            <person name="White J."/>
            <person name="Yandava C."/>
            <person name="Haas B."/>
            <person name="Nusbaum C."/>
            <person name="Birren B."/>
        </authorList>
    </citation>
    <scope>NUCLEOTIDE SEQUENCE [LARGE SCALE GENOMIC DNA]</scope>
    <source>
        <strain evidence="7">R3-111a-1</strain>
    </source>
</reference>
<dbReference type="EnsemblFungi" id="EJT76020">
    <property type="protein sequence ID" value="EJT76020"/>
    <property type="gene ID" value="GGTG_05944"/>
</dbReference>
<keyword evidence="2 4" id="KW-0479">Metal-binding</keyword>
<dbReference type="PANTHER" id="PTHR24305">
    <property type="entry name" value="CYTOCHROME P450"/>
    <property type="match status" value="1"/>
</dbReference>
<dbReference type="Pfam" id="PF00067">
    <property type="entry name" value="p450"/>
    <property type="match status" value="1"/>
</dbReference>
<dbReference type="GO" id="GO:0016705">
    <property type="term" value="F:oxidoreductase activity, acting on paired donors, with incorporation or reduction of molecular oxygen"/>
    <property type="evidence" value="ECO:0007669"/>
    <property type="project" value="InterPro"/>
</dbReference>
<reference evidence="5" key="2">
    <citation type="submission" date="2010-07" db="EMBL/GenBank/DDBJ databases">
        <authorList>
            <consortium name="The Broad Institute Genome Sequencing Platform"/>
            <consortium name="Broad Institute Genome Sequencing Center for Infectious Disease"/>
            <person name="Ma L.-J."/>
            <person name="Dead R."/>
            <person name="Young S."/>
            <person name="Zeng Q."/>
            <person name="Koehrsen M."/>
            <person name="Alvarado L."/>
            <person name="Berlin A."/>
            <person name="Chapman S.B."/>
            <person name="Chen Z."/>
            <person name="Freedman E."/>
            <person name="Gellesch M."/>
            <person name="Goldberg J."/>
            <person name="Griggs A."/>
            <person name="Gujja S."/>
            <person name="Heilman E.R."/>
            <person name="Heiman D."/>
            <person name="Hepburn T."/>
            <person name="Howarth C."/>
            <person name="Jen D."/>
            <person name="Larson L."/>
            <person name="Mehta T."/>
            <person name="Neiman D."/>
            <person name="Pearson M."/>
            <person name="Roberts A."/>
            <person name="Saif S."/>
            <person name="Shea T."/>
            <person name="Shenoy N."/>
            <person name="Sisk P."/>
            <person name="Stolte C."/>
            <person name="Sykes S."/>
            <person name="Walk T."/>
            <person name="White J."/>
            <person name="Yandava C."/>
            <person name="Haas B."/>
            <person name="Nusbaum C."/>
            <person name="Birren B."/>
        </authorList>
    </citation>
    <scope>NUCLEOTIDE SEQUENCE</scope>
    <source>
        <strain evidence="5">R3-111a-1</strain>
    </source>
</reference>
<dbReference type="eggNOG" id="KOG0158">
    <property type="taxonomic scope" value="Eukaryota"/>
</dbReference>
<protein>
    <recommendedName>
        <fullName evidence="8">Benzoate 4-monooxygenase cytochrome P450</fullName>
    </recommendedName>
</protein>
<evidence type="ECO:0000256" key="3">
    <source>
        <dbReference type="ARBA" id="ARBA00023004"/>
    </source>
</evidence>
<reference evidence="5" key="3">
    <citation type="submission" date="2010-09" db="EMBL/GenBank/DDBJ databases">
        <title>Annotation of Gaeumannomyces graminis var. tritici R3-111a-1.</title>
        <authorList>
            <consortium name="The Broad Institute Genome Sequencing Platform"/>
            <person name="Ma L.-J."/>
            <person name="Dead R."/>
            <person name="Young S.K."/>
            <person name="Zeng Q."/>
            <person name="Gargeya S."/>
            <person name="Fitzgerald M."/>
            <person name="Haas B."/>
            <person name="Abouelleil A."/>
            <person name="Alvarado L."/>
            <person name="Arachchi H.M."/>
            <person name="Berlin A."/>
            <person name="Brown A."/>
            <person name="Chapman S.B."/>
            <person name="Chen Z."/>
            <person name="Dunbar C."/>
            <person name="Freedman E."/>
            <person name="Gearin G."/>
            <person name="Gellesch M."/>
            <person name="Goldberg J."/>
            <person name="Griggs A."/>
            <person name="Gujja S."/>
            <person name="Heiman D."/>
            <person name="Howarth C."/>
            <person name="Larson L."/>
            <person name="Lui A."/>
            <person name="MacDonald P.J.P."/>
            <person name="Mehta T."/>
            <person name="Montmayeur A."/>
            <person name="Murphy C."/>
            <person name="Neiman D."/>
            <person name="Pearson M."/>
            <person name="Priest M."/>
            <person name="Roberts A."/>
            <person name="Saif S."/>
            <person name="Shea T."/>
            <person name="Shenoy N."/>
            <person name="Sisk P."/>
            <person name="Stolte C."/>
            <person name="Sykes S."/>
            <person name="Yandava C."/>
            <person name="Wortman J."/>
            <person name="Nusbaum C."/>
            <person name="Birren B."/>
        </authorList>
    </citation>
    <scope>NUCLEOTIDE SEQUENCE</scope>
    <source>
        <strain evidence="5">R3-111a-1</strain>
    </source>
</reference>
<proteinExistence type="predicted"/>
<dbReference type="InterPro" id="IPR050121">
    <property type="entry name" value="Cytochrome_P450_monoxygenase"/>
</dbReference>
<dbReference type="SUPFAM" id="SSF48264">
    <property type="entry name" value="Cytochrome P450"/>
    <property type="match status" value="1"/>
</dbReference>